<dbReference type="InterPro" id="IPR011009">
    <property type="entry name" value="Kinase-like_dom_sf"/>
</dbReference>
<dbReference type="InterPro" id="IPR040976">
    <property type="entry name" value="Pkinase_fungal"/>
</dbReference>
<organism evidence="3 4">
    <name type="scientific">Polyporus arcularius HHB13444</name>
    <dbReference type="NCBI Taxonomy" id="1314778"/>
    <lineage>
        <taxon>Eukaryota</taxon>
        <taxon>Fungi</taxon>
        <taxon>Dikarya</taxon>
        <taxon>Basidiomycota</taxon>
        <taxon>Agaricomycotina</taxon>
        <taxon>Agaricomycetes</taxon>
        <taxon>Polyporales</taxon>
        <taxon>Polyporaceae</taxon>
        <taxon>Polyporus</taxon>
    </lineage>
</organism>
<evidence type="ECO:0000313" key="4">
    <source>
        <dbReference type="Proteomes" id="UP000308197"/>
    </source>
</evidence>
<dbReference type="PANTHER" id="PTHR38248">
    <property type="entry name" value="FUNK1 6"/>
    <property type="match status" value="1"/>
</dbReference>
<gene>
    <name evidence="3" type="ORF">K466DRAFT_59606</name>
</gene>
<dbReference type="Gene3D" id="1.10.510.10">
    <property type="entry name" value="Transferase(Phosphotransferase) domain 1"/>
    <property type="match status" value="1"/>
</dbReference>
<dbReference type="InParanoid" id="A0A5C3PYC3"/>
<protein>
    <recommendedName>
        <fullName evidence="2">Fungal-type protein kinase domain-containing protein</fullName>
    </recommendedName>
</protein>
<evidence type="ECO:0000259" key="2">
    <source>
        <dbReference type="Pfam" id="PF17667"/>
    </source>
</evidence>
<evidence type="ECO:0000313" key="3">
    <source>
        <dbReference type="EMBL" id="TFK93807.1"/>
    </source>
</evidence>
<reference evidence="3 4" key="1">
    <citation type="journal article" date="2019" name="Nat. Ecol. Evol.">
        <title>Megaphylogeny resolves global patterns of mushroom evolution.</title>
        <authorList>
            <person name="Varga T."/>
            <person name="Krizsan K."/>
            <person name="Foldi C."/>
            <person name="Dima B."/>
            <person name="Sanchez-Garcia M."/>
            <person name="Sanchez-Ramirez S."/>
            <person name="Szollosi G.J."/>
            <person name="Szarkandi J.G."/>
            <person name="Papp V."/>
            <person name="Albert L."/>
            <person name="Andreopoulos W."/>
            <person name="Angelini C."/>
            <person name="Antonin V."/>
            <person name="Barry K.W."/>
            <person name="Bougher N.L."/>
            <person name="Buchanan P."/>
            <person name="Buyck B."/>
            <person name="Bense V."/>
            <person name="Catcheside P."/>
            <person name="Chovatia M."/>
            <person name="Cooper J."/>
            <person name="Damon W."/>
            <person name="Desjardin D."/>
            <person name="Finy P."/>
            <person name="Geml J."/>
            <person name="Haridas S."/>
            <person name="Hughes K."/>
            <person name="Justo A."/>
            <person name="Karasinski D."/>
            <person name="Kautmanova I."/>
            <person name="Kiss B."/>
            <person name="Kocsube S."/>
            <person name="Kotiranta H."/>
            <person name="LaButti K.M."/>
            <person name="Lechner B.E."/>
            <person name="Liimatainen K."/>
            <person name="Lipzen A."/>
            <person name="Lukacs Z."/>
            <person name="Mihaltcheva S."/>
            <person name="Morgado L.N."/>
            <person name="Niskanen T."/>
            <person name="Noordeloos M.E."/>
            <person name="Ohm R.A."/>
            <person name="Ortiz-Santana B."/>
            <person name="Ovrebo C."/>
            <person name="Racz N."/>
            <person name="Riley R."/>
            <person name="Savchenko A."/>
            <person name="Shiryaev A."/>
            <person name="Soop K."/>
            <person name="Spirin V."/>
            <person name="Szebenyi C."/>
            <person name="Tomsovsky M."/>
            <person name="Tulloss R.E."/>
            <person name="Uehling J."/>
            <person name="Grigoriev I.V."/>
            <person name="Vagvolgyi C."/>
            <person name="Papp T."/>
            <person name="Martin F.M."/>
            <person name="Miettinen O."/>
            <person name="Hibbett D.S."/>
            <person name="Nagy L.G."/>
        </authorList>
    </citation>
    <scope>NUCLEOTIDE SEQUENCE [LARGE SCALE GENOMIC DNA]</scope>
    <source>
        <strain evidence="3 4">HHB13444</strain>
    </source>
</reference>
<name>A0A5C3PYC3_9APHY</name>
<dbReference type="PANTHER" id="PTHR38248:SF2">
    <property type="entry name" value="FUNK1 11"/>
    <property type="match status" value="1"/>
</dbReference>
<dbReference type="Proteomes" id="UP000308197">
    <property type="component" value="Unassembled WGS sequence"/>
</dbReference>
<dbReference type="EMBL" id="ML210976">
    <property type="protein sequence ID" value="TFK93807.1"/>
    <property type="molecule type" value="Genomic_DNA"/>
</dbReference>
<feature type="compositionally biased region" description="Basic and acidic residues" evidence="1">
    <location>
        <begin position="758"/>
        <end position="769"/>
    </location>
</feature>
<feature type="compositionally biased region" description="Polar residues" evidence="1">
    <location>
        <begin position="745"/>
        <end position="756"/>
    </location>
</feature>
<accession>A0A5C3PYC3</accession>
<keyword evidence="4" id="KW-1185">Reference proteome</keyword>
<proteinExistence type="predicted"/>
<feature type="region of interest" description="Disordered" evidence="1">
    <location>
        <begin position="1"/>
        <end position="21"/>
    </location>
</feature>
<feature type="domain" description="Fungal-type protein kinase" evidence="2">
    <location>
        <begin position="174"/>
        <end position="592"/>
    </location>
</feature>
<feature type="compositionally biased region" description="Polar residues" evidence="1">
    <location>
        <begin position="773"/>
        <end position="783"/>
    </location>
</feature>
<dbReference type="SUPFAM" id="SSF56112">
    <property type="entry name" value="Protein kinase-like (PK-like)"/>
    <property type="match status" value="1"/>
</dbReference>
<sequence length="797" mass="90188">MSFSSSQLHSSSVCSSTDVDSTGASVQSGWASELDGRILLSDLPLEDYLDELVPCSSPYESANLTIDANAFSDYELGDGLEVKSTPHVRNGLASLVADFDDDIRLSFWDSHSGDYRFPLSPFATNHAKSSPDISVSFPGASDDVEARSSRWEVISMCVEAKDTEKGDPFLHHKSGATNADTIIQLARNARTLMLVHGFLYSFVLGIYGDIVRIARFDRTVCIVSRPFNLRHNLHILQRFFWHYTHPIIGSPVVGCDPTIRPLTIKENTWLQKHLARACVERTDMDVFMTRRVEVHNDHDGTVVPYFVYQVVDVNPRLMSRSTIVWRAIKDTYAEDQHARNVVKPCILKESWRHLVRRPETVFYRRMASTISEEERWGLPRLLAGGDIGQLELRTWELCSPHAIGLAYERHLRLPMSPFPAASTYRYPPSCPLPWPQHQTVTWAINMTSKYTYCERSHMRFVTEEVGRPLTDFRDTKELVTAMRDAIIGHRLACNKAGILHRDVNLGNILIVDEPSPDGPLGFLHDFDYSYMTDVAPGHESAPAPSNIDSTELKERTGTRYFMSCEILKGNPGLIHRVYHDLESFYWVLVWIVLRYTRQNLGKAMSELVFEYDIDAALQKKVWWLIMQGNFFDEQPLIIEWNAPLTELTSKFKSLVAKMLTSHYKDNHLTHEAVLQLFDDALAQTGWPEEDRVECIRLDSQSQQDDAERLRKPSPEIRRIVANEFSILKKRCATVAGLDVPPSIPDESTGTDAGPSTETEDRTSSKRFKYEVSTCGSHGASSLASRPPGNTVGLAEEE</sequence>
<dbReference type="Pfam" id="PF17667">
    <property type="entry name" value="Pkinase_fungal"/>
    <property type="match status" value="1"/>
</dbReference>
<dbReference type="AlphaFoldDB" id="A0A5C3PYC3"/>
<evidence type="ECO:0000256" key="1">
    <source>
        <dbReference type="SAM" id="MobiDB-lite"/>
    </source>
</evidence>
<feature type="region of interest" description="Disordered" evidence="1">
    <location>
        <begin position="737"/>
        <end position="797"/>
    </location>
</feature>